<evidence type="ECO:0000259" key="5">
    <source>
        <dbReference type="PROSITE" id="PS50222"/>
    </source>
</evidence>
<keyword evidence="7" id="KW-1185">Reference proteome</keyword>
<feature type="domain" description="EF-hand" evidence="5">
    <location>
        <begin position="29"/>
        <end position="64"/>
    </location>
</feature>
<dbReference type="Pfam" id="PF13499">
    <property type="entry name" value="EF-hand_7"/>
    <property type="match status" value="1"/>
</dbReference>
<evidence type="ECO:0000256" key="3">
    <source>
        <dbReference type="ARBA" id="ARBA00023774"/>
    </source>
</evidence>
<dbReference type="GO" id="GO:0016020">
    <property type="term" value="C:membrane"/>
    <property type="evidence" value="ECO:0007669"/>
    <property type="project" value="UniProtKB-SubCell"/>
</dbReference>
<dbReference type="PROSITE" id="PS50222">
    <property type="entry name" value="EF_HAND_2"/>
    <property type="match status" value="3"/>
</dbReference>
<comment type="subcellular location">
    <subcellularLocation>
        <location evidence="4">Membrane</location>
    </subcellularLocation>
</comment>
<feature type="domain" description="EF-hand" evidence="5">
    <location>
        <begin position="66"/>
        <end position="101"/>
    </location>
</feature>
<dbReference type="GO" id="GO:0019900">
    <property type="term" value="F:kinase binding"/>
    <property type="evidence" value="ECO:0007669"/>
    <property type="project" value="UniProtKB-UniRule"/>
</dbReference>
<dbReference type="PROSITE" id="PS00018">
    <property type="entry name" value="EF_HAND_1"/>
    <property type="match status" value="1"/>
</dbReference>
<dbReference type="InterPro" id="IPR018247">
    <property type="entry name" value="EF_Hand_1_Ca_BS"/>
</dbReference>
<dbReference type="Gene3D" id="1.10.238.10">
    <property type="entry name" value="EF-hand"/>
    <property type="match status" value="1"/>
</dbReference>
<evidence type="ECO:0000256" key="2">
    <source>
        <dbReference type="ARBA" id="ARBA00022837"/>
    </source>
</evidence>
<dbReference type="AlphaFoldDB" id="A0A453DV76"/>
<evidence type="ECO:0000313" key="7">
    <source>
        <dbReference type="Proteomes" id="UP000015105"/>
    </source>
</evidence>
<keyword evidence="4" id="KW-0479">Metal-binding</keyword>
<dbReference type="GO" id="GO:0019722">
    <property type="term" value="P:calcium-mediated signaling"/>
    <property type="evidence" value="ECO:0007669"/>
    <property type="project" value="UniProtKB-UniRule"/>
</dbReference>
<sequence length="172" mass="20071">RLADESRCFSVNEVEALFELYKKISCSIIDDGLIHKVFDLFDEKKNGVIEFEEFIHALSVFHPLAPVEDKINFAFRLYDLRQTGFIEREEVMQMVIAILMESHVELSDDLLEAILDKTFEDADTDRDGKICQEEWKEFVLRHPNLLKNMTLPYLRDVTTAFPSFVFNTAVED</sequence>
<protein>
    <recommendedName>
        <fullName evidence="4">Calcineurin B-like protein</fullName>
    </recommendedName>
</protein>
<evidence type="ECO:0000256" key="1">
    <source>
        <dbReference type="ARBA" id="ARBA00022737"/>
    </source>
</evidence>
<dbReference type="Gramene" id="AET3Gv20114900.13">
    <property type="protein sequence ID" value="AET3Gv20114900.13"/>
    <property type="gene ID" value="AET3Gv20114900"/>
</dbReference>
<organism evidence="6 7">
    <name type="scientific">Aegilops tauschii subsp. strangulata</name>
    <name type="common">Goatgrass</name>
    <dbReference type="NCBI Taxonomy" id="200361"/>
    <lineage>
        <taxon>Eukaryota</taxon>
        <taxon>Viridiplantae</taxon>
        <taxon>Streptophyta</taxon>
        <taxon>Embryophyta</taxon>
        <taxon>Tracheophyta</taxon>
        <taxon>Spermatophyta</taxon>
        <taxon>Magnoliopsida</taxon>
        <taxon>Liliopsida</taxon>
        <taxon>Poales</taxon>
        <taxon>Poaceae</taxon>
        <taxon>BOP clade</taxon>
        <taxon>Pooideae</taxon>
        <taxon>Triticodae</taxon>
        <taxon>Triticeae</taxon>
        <taxon>Triticinae</taxon>
        <taxon>Aegilops</taxon>
    </lineage>
</organism>
<keyword evidence="2 4" id="KW-0106">Calcium</keyword>
<dbReference type="Proteomes" id="UP000015105">
    <property type="component" value="Chromosome 3D"/>
</dbReference>
<dbReference type="InterPro" id="IPR011992">
    <property type="entry name" value="EF-hand-dom_pair"/>
</dbReference>
<dbReference type="PRINTS" id="PR00450">
    <property type="entry name" value="RECOVERIN"/>
</dbReference>
<dbReference type="SMART" id="SM00054">
    <property type="entry name" value="EFh"/>
    <property type="match status" value="3"/>
</dbReference>
<reference evidence="6" key="4">
    <citation type="submission" date="2019-03" db="UniProtKB">
        <authorList>
            <consortium name="EnsemblPlants"/>
        </authorList>
    </citation>
    <scope>IDENTIFICATION</scope>
</reference>
<evidence type="ECO:0000256" key="4">
    <source>
        <dbReference type="RuleBase" id="RU369080"/>
    </source>
</evidence>
<comment type="function">
    <text evidence="4">Acts as a calcium sensor. CBL proteins interact with CIPK serine-threonine protein kinases. Binding of a CBL protein to the regulatory NAF domain of a CIPK protein lead to the activation of the kinase in a calcium-dependent manner.</text>
</comment>
<dbReference type="PANTHER" id="PTHR23056:SF145">
    <property type="entry name" value="CALCINEURIN B-LIKE PROTEIN"/>
    <property type="match status" value="1"/>
</dbReference>
<dbReference type="FunFam" id="1.10.238.10:FF:000073">
    <property type="entry name" value="calcineurin B-like protein 3"/>
    <property type="match status" value="1"/>
</dbReference>
<reference evidence="6" key="3">
    <citation type="journal article" date="2017" name="Nature">
        <title>Genome sequence of the progenitor of the wheat D genome Aegilops tauschii.</title>
        <authorList>
            <person name="Luo M.C."/>
            <person name="Gu Y.Q."/>
            <person name="Puiu D."/>
            <person name="Wang H."/>
            <person name="Twardziok S.O."/>
            <person name="Deal K.R."/>
            <person name="Huo N."/>
            <person name="Zhu T."/>
            <person name="Wang L."/>
            <person name="Wang Y."/>
            <person name="McGuire P.E."/>
            <person name="Liu S."/>
            <person name="Long H."/>
            <person name="Ramasamy R.K."/>
            <person name="Rodriguez J.C."/>
            <person name="Van S.L."/>
            <person name="Yuan L."/>
            <person name="Wang Z."/>
            <person name="Xia Z."/>
            <person name="Xiao L."/>
            <person name="Anderson O.D."/>
            <person name="Ouyang S."/>
            <person name="Liang Y."/>
            <person name="Zimin A.V."/>
            <person name="Pertea G."/>
            <person name="Qi P."/>
            <person name="Bennetzen J.L."/>
            <person name="Dai X."/>
            <person name="Dawson M.W."/>
            <person name="Muller H.G."/>
            <person name="Kugler K."/>
            <person name="Rivarola-Duarte L."/>
            <person name="Spannagl M."/>
            <person name="Mayer K.F.X."/>
            <person name="Lu F.H."/>
            <person name="Bevan M.W."/>
            <person name="Leroy P."/>
            <person name="Li P."/>
            <person name="You F.M."/>
            <person name="Sun Q."/>
            <person name="Liu Z."/>
            <person name="Lyons E."/>
            <person name="Wicker T."/>
            <person name="Salzberg S.L."/>
            <person name="Devos K.M."/>
            <person name="Dvorak J."/>
        </authorList>
    </citation>
    <scope>NUCLEOTIDE SEQUENCE [LARGE SCALE GENOMIC DNA]</scope>
    <source>
        <strain evidence="6">cv. AL8/78</strain>
    </source>
</reference>
<dbReference type="EnsemblPlants" id="AET3Gv20114900.13">
    <property type="protein sequence ID" value="AET3Gv20114900.13"/>
    <property type="gene ID" value="AET3Gv20114900"/>
</dbReference>
<dbReference type="PANTHER" id="PTHR23056">
    <property type="entry name" value="CALCINEURIN B"/>
    <property type="match status" value="1"/>
</dbReference>
<accession>A0A453DV76</accession>
<comment type="similarity">
    <text evidence="3 4">Belongs to the calcineurin regulatory subunit family.</text>
</comment>
<dbReference type="InterPro" id="IPR002048">
    <property type="entry name" value="EF_hand_dom"/>
</dbReference>
<keyword evidence="1 4" id="KW-0677">Repeat</keyword>
<keyword evidence="4" id="KW-0472">Membrane</keyword>
<dbReference type="Pfam" id="PF00036">
    <property type="entry name" value="EF-hand_1"/>
    <property type="match status" value="1"/>
</dbReference>
<dbReference type="GO" id="GO:0005509">
    <property type="term" value="F:calcium ion binding"/>
    <property type="evidence" value="ECO:0007669"/>
    <property type="project" value="UniProtKB-UniRule"/>
</dbReference>
<reference evidence="7" key="1">
    <citation type="journal article" date="2014" name="Science">
        <title>Ancient hybridizations among the ancestral genomes of bread wheat.</title>
        <authorList>
            <consortium name="International Wheat Genome Sequencing Consortium,"/>
            <person name="Marcussen T."/>
            <person name="Sandve S.R."/>
            <person name="Heier L."/>
            <person name="Spannagl M."/>
            <person name="Pfeifer M."/>
            <person name="Jakobsen K.S."/>
            <person name="Wulff B.B."/>
            <person name="Steuernagel B."/>
            <person name="Mayer K.F."/>
            <person name="Olsen O.A."/>
        </authorList>
    </citation>
    <scope>NUCLEOTIDE SEQUENCE [LARGE SCALE GENOMIC DNA]</scope>
    <source>
        <strain evidence="7">cv. AL8/78</strain>
    </source>
</reference>
<reference evidence="7" key="2">
    <citation type="journal article" date="2017" name="Nat. Plants">
        <title>The Aegilops tauschii genome reveals multiple impacts of transposons.</title>
        <authorList>
            <person name="Zhao G."/>
            <person name="Zou C."/>
            <person name="Li K."/>
            <person name="Wang K."/>
            <person name="Li T."/>
            <person name="Gao L."/>
            <person name="Zhang X."/>
            <person name="Wang H."/>
            <person name="Yang Z."/>
            <person name="Liu X."/>
            <person name="Jiang W."/>
            <person name="Mao L."/>
            <person name="Kong X."/>
            <person name="Jiao Y."/>
            <person name="Jia J."/>
        </authorList>
    </citation>
    <scope>NUCLEOTIDE SEQUENCE [LARGE SCALE GENOMIC DNA]</scope>
    <source>
        <strain evidence="7">cv. AL8/78</strain>
    </source>
</reference>
<dbReference type="InterPro" id="IPR045198">
    <property type="entry name" value="CNBL1-10"/>
</dbReference>
<dbReference type="CDD" id="cd00051">
    <property type="entry name" value="EFh"/>
    <property type="match status" value="1"/>
</dbReference>
<name>A0A453DV76_AEGTS</name>
<comment type="subunit">
    <text evidence="4">Homodimer. Interacts with CIPK.</text>
</comment>
<dbReference type="SUPFAM" id="SSF47473">
    <property type="entry name" value="EF-hand"/>
    <property type="match status" value="1"/>
</dbReference>
<proteinExistence type="inferred from homology"/>
<evidence type="ECO:0000313" key="6">
    <source>
        <dbReference type="EnsemblPlants" id="AET3Gv20114900.13"/>
    </source>
</evidence>
<reference evidence="6" key="5">
    <citation type="journal article" date="2021" name="G3 (Bethesda)">
        <title>Aegilops tauschii genome assembly Aet v5.0 features greater sequence contiguity and improved annotation.</title>
        <authorList>
            <person name="Wang L."/>
            <person name="Zhu T."/>
            <person name="Rodriguez J.C."/>
            <person name="Deal K.R."/>
            <person name="Dubcovsky J."/>
            <person name="McGuire P.E."/>
            <person name="Lux T."/>
            <person name="Spannagl M."/>
            <person name="Mayer K.F.X."/>
            <person name="Baldrich P."/>
            <person name="Meyers B.C."/>
            <person name="Huo N."/>
            <person name="Gu Y.Q."/>
            <person name="Zhou H."/>
            <person name="Devos K.M."/>
            <person name="Bennetzen J.L."/>
            <person name="Unver T."/>
            <person name="Budak H."/>
            <person name="Gulick P.J."/>
            <person name="Galiba G."/>
            <person name="Kalapos B."/>
            <person name="Nelson D.R."/>
            <person name="Li P."/>
            <person name="You F.M."/>
            <person name="Luo M.C."/>
            <person name="Dvorak J."/>
        </authorList>
    </citation>
    <scope>NUCLEOTIDE SEQUENCE [LARGE SCALE GENOMIC DNA]</scope>
    <source>
        <strain evidence="6">cv. AL8/78</strain>
    </source>
</reference>
<feature type="domain" description="EF-hand" evidence="5">
    <location>
        <begin position="110"/>
        <end position="145"/>
    </location>
</feature>